<evidence type="ECO:0000259" key="3">
    <source>
        <dbReference type="PROSITE" id="PS00498"/>
    </source>
</evidence>
<dbReference type="EMBL" id="FOCT01000004">
    <property type="protein sequence ID" value="SEN38687.1"/>
    <property type="molecule type" value="Genomic_DNA"/>
</dbReference>
<dbReference type="AlphaFoldDB" id="A0A1H8G5C1"/>
<dbReference type="PRINTS" id="PR00092">
    <property type="entry name" value="TYROSINASE"/>
</dbReference>
<dbReference type="PANTHER" id="PTHR11474">
    <property type="entry name" value="TYROSINASE FAMILY MEMBER"/>
    <property type="match status" value="1"/>
</dbReference>
<dbReference type="Proteomes" id="UP000183898">
    <property type="component" value="Unassembled WGS sequence"/>
</dbReference>
<reference evidence="4 5" key="1">
    <citation type="submission" date="2016-10" db="EMBL/GenBank/DDBJ databases">
        <authorList>
            <person name="de Groot N.N."/>
        </authorList>
    </citation>
    <scope>NUCLEOTIDE SEQUENCE [LARGE SCALE GENOMIC DNA]</scope>
    <source>
        <strain evidence="4 5">Nl18</strain>
    </source>
</reference>
<dbReference type="Pfam" id="PF00264">
    <property type="entry name" value="Tyrosinase"/>
    <property type="match status" value="1"/>
</dbReference>
<organism evidence="4 5">
    <name type="scientific">Nitrosospira multiformis</name>
    <dbReference type="NCBI Taxonomy" id="1231"/>
    <lineage>
        <taxon>Bacteria</taxon>
        <taxon>Pseudomonadati</taxon>
        <taxon>Pseudomonadota</taxon>
        <taxon>Betaproteobacteria</taxon>
        <taxon>Nitrosomonadales</taxon>
        <taxon>Nitrosomonadaceae</taxon>
        <taxon>Nitrosospira</taxon>
    </lineage>
</organism>
<keyword evidence="1" id="KW-0479">Metal-binding</keyword>
<name>A0A1H8G5C1_9PROT</name>
<feature type="domain" description="Tyrosinase copper-binding" evidence="3">
    <location>
        <begin position="210"/>
        <end position="221"/>
    </location>
</feature>
<evidence type="ECO:0000313" key="5">
    <source>
        <dbReference type="Proteomes" id="UP000183898"/>
    </source>
</evidence>
<feature type="compositionally biased region" description="Low complexity" evidence="2">
    <location>
        <begin position="100"/>
        <end position="109"/>
    </location>
</feature>
<dbReference type="InterPro" id="IPR002227">
    <property type="entry name" value="Tyrosinase_Cu-bd"/>
</dbReference>
<protein>
    <submittedName>
        <fullName evidence="4">Common central domain of tyrosinase</fullName>
    </submittedName>
</protein>
<proteinExistence type="predicted"/>
<feature type="region of interest" description="Disordered" evidence="2">
    <location>
        <begin position="98"/>
        <end position="119"/>
    </location>
</feature>
<dbReference type="PROSITE" id="PS00498">
    <property type="entry name" value="TYROSINASE_2"/>
    <property type="match status" value="1"/>
</dbReference>
<dbReference type="GO" id="GO:0016491">
    <property type="term" value="F:oxidoreductase activity"/>
    <property type="evidence" value="ECO:0007669"/>
    <property type="project" value="InterPro"/>
</dbReference>
<dbReference type="GO" id="GO:0046872">
    <property type="term" value="F:metal ion binding"/>
    <property type="evidence" value="ECO:0007669"/>
    <property type="project" value="UniProtKB-KW"/>
</dbReference>
<evidence type="ECO:0000256" key="1">
    <source>
        <dbReference type="ARBA" id="ARBA00022723"/>
    </source>
</evidence>
<dbReference type="InterPro" id="IPR050316">
    <property type="entry name" value="Tyrosinase/Hemocyanin"/>
</dbReference>
<gene>
    <name evidence="4" type="ORF">SAMN05216404_10486</name>
</gene>
<accession>A0A1H8G5C1</accession>
<sequence length="459" mass="49838">MRACARHPVKLYPSDFIRSALSRIDNHKQGLIHAAKIVLIHHVPAHIPESCGGEHRRYRRFCPAFRSPGARESEVSAFECSEPWGKARHRKLQEGYRQDAQAPAGGPAQLVSHRAHSHDGLPARELVPELDGKTTKAVSLQTLLDALAPRDFLTFASPKTLGHSALTGFGVLEGQPHNRVHNCVGGIFTDPKGNTTNNGGFMQANLSPVDPLFFLHHANIDRLWDVWTRKQLARGYPALPEGADLDAWSREPFLFFVDAKGKPVKKRTAGDYAAIGDFNYDYEPGSGEEVVAPPMFASLMRTAVPSESTRAQISRSVVSGEQAASAIVTLPSPLLGLRAQAEAPQLYAKITLALPPLAHHHDFAVMVDDGNSRTDPSSPHYVGTLSMFGHHTIQAPVTFTVPLSGTIEAMRQNAQLADSGALNIRIVSERMVKLGVQMAGHAPGTEPKAEVLSVVVEAH</sequence>
<dbReference type="Gene3D" id="1.10.1280.10">
    <property type="entry name" value="Di-copper center containing domain from catechol oxidase"/>
    <property type="match status" value="1"/>
</dbReference>
<dbReference type="InterPro" id="IPR008922">
    <property type="entry name" value="Di-copper_centre_dom_sf"/>
</dbReference>
<evidence type="ECO:0000313" key="4">
    <source>
        <dbReference type="EMBL" id="SEN38687.1"/>
    </source>
</evidence>
<evidence type="ECO:0000256" key="2">
    <source>
        <dbReference type="SAM" id="MobiDB-lite"/>
    </source>
</evidence>
<dbReference type="SUPFAM" id="SSF48056">
    <property type="entry name" value="Di-copper centre-containing domain"/>
    <property type="match status" value="1"/>
</dbReference>